<evidence type="ECO:0000256" key="1">
    <source>
        <dbReference type="SAM" id="MobiDB-lite"/>
    </source>
</evidence>
<dbReference type="EMBL" id="MWXA01000006">
    <property type="protein sequence ID" value="OZG66124.1"/>
    <property type="molecule type" value="Genomic_DNA"/>
</dbReference>
<protein>
    <submittedName>
        <fullName evidence="2">Uncharacterized protein</fullName>
    </submittedName>
</protein>
<evidence type="ECO:0000313" key="3">
    <source>
        <dbReference type="Proteomes" id="UP000216451"/>
    </source>
</evidence>
<dbReference type="AlphaFoldDB" id="A0A261G3Y2"/>
<dbReference type="Proteomes" id="UP000216451">
    <property type="component" value="Unassembled WGS sequence"/>
</dbReference>
<proteinExistence type="predicted"/>
<feature type="region of interest" description="Disordered" evidence="1">
    <location>
        <begin position="1"/>
        <end position="31"/>
    </location>
</feature>
<accession>A0A261G3Y2</accession>
<name>A0A261G3Y2_9BIFI</name>
<sequence length="150" mass="16714">MSHSKLCWSSSSRMVKGVGTPKREPVSKKMRNGWAQRKNRWIFSRFRVLLPFTNPHSENWLDSVDISEILAYQLSNCHKTRGPGGNRAISEAQSESAPPNLPSCSQVMQSPLETADQHHSKADYCSRPATGRGMAIGCRVSGLHMFHSCS</sequence>
<comment type="caution">
    <text evidence="2">The sequence shown here is derived from an EMBL/GenBank/DDBJ whole genome shotgun (WGS) entry which is preliminary data.</text>
</comment>
<organism evidence="2 3">
    <name type="scientific">Bifidobacterium aquikefiri</name>
    <dbReference type="NCBI Taxonomy" id="1653207"/>
    <lineage>
        <taxon>Bacteria</taxon>
        <taxon>Bacillati</taxon>
        <taxon>Actinomycetota</taxon>
        <taxon>Actinomycetes</taxon>
        <taxon>Bifidobacteriales</taxon>
        <taxon>Bifidobacteriaceae</taxon>
        <taxon>Bifidobacterium</taxon>
    </lineage>
</organism>
<keyword evidence="3" id="KW-1185">Reference proteome</keyword>
<feature type="compositionally biased region" description="Polar residues" evidence="1">
    <location>
        <begin position="1"/>
        <end position="13"/>
    </location>
</feature>
<reference evidence="2 3" key="1">
    <citation type="journal article" date="2017" name="BMC Genomics">
        <title>Comparative genomic and phylogenomic analyses of the Bifidobacteriaceae family.</title>
        <authorList>
            <person name="Lugli G.A."/>
            <person name="Milani C."/>
            <person name="Turroni F."/>
            <person name="Duranti S."/>
            <person name="Mancabelli L."/>
            <person name="Mangifesta M."/>
            <person name="Ferrario C."/>
            <person name="Modesto M."/>
            <person name="Mattarelli P."/>
            <person name="Jiri K."/>
            <person name="van Sinderen D."/>
            <person name="Ventura M."/>
        </authorList>
    </citation>
    <scope>NUCLEOTIDE SEQUENCE [LARGE SCALE GENOMIC DNA]</scope>
    <source>
        <strain evidence="2 3">LMG 28769</strain>
    </source>
</reference>
<feature type="compositionally biased region" description="Polar residues" evidence="1">
    <location>
        <begin position="91"/>
        <end position="102"/>
    </location>
</feature>
<evidence type="ECO:0000313" key="2">
    <source>
        <dbReference type="EMBL" id="OZG66124.1"/>
    </source>
</evidence>
<gene>
    <name evidence="2" type="ORF">BAQU_1458</name>
</gene>
<feature type="region of interest" description="Disordered" evidence="1">
    <location>
        <begin position="82"/>
        <end position="102"/>
    </location>
</feature>